<organism evidence="1">
    <name type="scientific">Anopheles sinensis</name>
    <name type="common">Mosquito</name>
    <dbReference type="NCBI Taxonomy" id="74873"/>
    <lineage>
        <taxon>Eukaryota</taxon>
        <taxon>Metazoa</taxon>
        <taxon>Ecdysozoa</taxon>
        <taxon>Arthropoda</taxon>
        <taxon>Hexapoda</taxon>
        <taxon>Insecta</taxon>
        <taxon>Pterygota</taxon>
        <taxon>Neoptera</taxon>
        <taxon>Endopterygota</taxon>
        <taxon>Diptera</taxon>
        <taxon>Nematocera</taxon>
        <taxon>Culicoidea</taxon>
        <taxon>Culicidae</taxon>
        <taxon>Anophelinae</taxon>
        <taxon>Anopheles</taxon>
    </lineage>
</organism>
<dbReference type="Proteomes" id="UP000030765">
    <property type="component" value="Unassembled WGS sequence"/>
</dbReference>
<accession>A0A084VD97</accession>
<dbReference type="EnsemblMetazoa" id="ASIC002899-RA">
    <property type="protein sequence ID" value="ASIC002899-PA"/>
    <property type="gene ID" value="ASIC002899"/>
</dbReference>
<dbReference type="EMBL" id="ATLV01011195">
    <property type="status" value="NOT_ANNOTATED_CDS"/>
    <property type="molecule type" value="Genomic_DNA"/>
</dbReference>
<proteinExistence type="predicted"/>
<reference evidence="2" key="2">
    <citation type="submission" date="2020-05" db="UniProtKB">
        <authorList>
            <consortium name="EnsemblMetazoa"/>
        </authorList>
    </citation>
    <scope>IDENTIFICATION</scope>
</reference>
<name>A0A084VD97_ANOSI</name>
<dbReference type="AlphaFoldDB" id="A0A084VD97"/>
<evidence type="ECO:0000313" key="1">
    <source>
        <dbReference type="EMBL" id="KFB35941.1"/>
    </source>
</evidence>
<reference evidence="1 3" key="1">
    <citation type="journal article" date="2014" name="BMC Genomics">
        <title>Genome sequence of Anopheles sinensis provides insight into genetics basis of mosquito competence for malaria parasites.</title>
        <authorList>
            <person name="Zhou D."/>
            <person name="Zhang D."/>
            <person name="Ding G."/>
            <person name="Shi L."/>
            <person name="Hou Q."/>
            <person name="Ye Y."/>
            <person name="Xu Y."/>
            <person name="Zhou H."/>
            <person name="Xiong C."/>
            <person name="Li S."/>
            <person name="Yu J."/>
            <person name="Hong S."/>
            <person name="Yu X."/>
            <person name="Zou P."/>
            <person name="Chen C."/>
            <person name="Chang X."/>
            <person name="Wang W."/>
            <person name="Lv Y."/>
            <person name="Sun Y."/>
            <person name="Ma L."/>
            <person name="Shen B."/>
            <person name="Zhu C."/>
        </authorList>
    </citation>
    <scope>NUCLEOTIDE SEQUENCE [LARGE SCALE GENOMIC DNA]</scope>
</reference>
<evidence type="ECO:0000313" key="2">
    <source>
        <dbReference type="EnsemblMetazoa" id="ASIC002899-PA"/>
    </source>
</evidence>
<dbReference type="EMBL" id="KE524650">
    <property type="protein sequence ID" value="KFB35941.1"/>
    <property type="molecule type" value="Genomic_DNA"/>
</dbReference>
<keyword evidence="3" id="KW-1185">Reference proteome</keyword>
<evidence type="ECO:0000313" key="3">
    <source>
        <dbReference type="Proteomes" id="UP000030765"/>
    </source>
</evidence>
<dbReference type="VEuPathDB" id="VectorBase:ASIC002899"/>
<protein>
    <submittedName>
        <fullName evidence="1 2">Spore germination protein</fullName>
    </submittedName>
</protein>
<sequence>MEDSQITFHKIASIDQMFNVMCNASRRGITYWKCELVDSDNGLHHSSVVV</sequence>
<gene>
    <name evidence="1" type="ORF">ZHAS_00002899</name>
</gene>